<dbReference type="Pfam" id="PF01636">
    <property type="entry name" value="APH"/>
    <property type="match status" value="1"/>
</dbReference>
<feature type="domain" description="Aminoglycoside phosphotransferase" evidence="12">
    <location>
        <begin position="37"/>
        <end position="260"/>
    </location>
</feature>
<evidence type="ECO:0000256" key="2">
    <source>
        <dbReference type="ARBA" id="ARBA00022527"/>
    </source>
</evidence>
<evidence type="ECO:0000256" key="8">
    <source>
        <dbReference type="ARBA" id="ARBA00022840"/>
    </source>
</evidence>
<evidence type="ECO:0000256" key="9">
    <source>
        <dbReference type="ARBA" id="ARBA00022842"/>
    </source>
</evidence>
<keyword evidence="6 11" id="KW-0547">Nucleotide-binding</keyword>
<comment type="subunit">
    <text evidence="11">Monomer.</text>
</comment>
<keyword evidence="10 11" id="KW-0346">Stress response</keyword>
<dbReference type="Gene3D" id="1.20.1270.170">
    <property type="match status" value="1"/>
</dbReference>
<dbReference type="InterPro" id="IPR032882">
    <property type="entry name" value="SrkA/RdoA"/>
</dbReference>
<dbReference type="GO" id="GO:0004674">
    <property type="term" value="F:protein serine/threonine kinase activity"/>
    <property type="evidence" value="ECO:0007669"/>
    <property type="project" value="UniProtKB-UniRule"/>
</dbReference>
<feature type="active site" evidence="11">
    <location>
        <position position="221"/>
    </location>
</feature>
<evidence type="ECO:0000256" key="4">
    <source>
        <dbReference type="ARBA" id="ARBA00022679"/>
    </source>
</evidence>
<dbReference type="GO" id="GO:0000287">
    <property type="term" value="F:magnesium ion binding"/>
    <property type="evidence" value="ECO:0007669"/>
    <property type="project" value="UniProtKB-UniRule"/>
</dbReference>
<dbReference type="GO" id="GO:0106310">
    <property type="term" value="F:protein serine kinase activity"/>
    <property type="evidence" value="ECO:0007669"/>
    <property type="project" value="RHEA"/>
</dbReference>
<keyword evidence="9 11" id="KW-0460">Magnesium</keyword>
<dbReference type="OrthoDB" id="5392197at2"/>
<evidence type="ECO:0000256" key="7">
    <source>
        <dbReference type="ARBA" id="ARBA00022777"/>
    </source>
</evidence>
<dbReference type="KEGG" id="hch:HCH_00117"/>
<keyword evidence="8 11" id="KW-0067">ATP-binding</keyword>
<reference evidence="13 14" key="1">
    <citation type="journal article" date="2005" name="Nucleic Acids Res.">
        <title>Genomic blueprint of Hahella chejuensis, a marine microbe producing an algicidal agent.</title>
        <authorList>
            <person name="Jeong H."/>
            <person name="Yim J.H."/>
            <person name="Lee C."/>
            <person name="Choi S.-H."/>
            <person name="Park Y.K."/>
            <person name="Yoon S.H."/>
            <person name="Hur C.-G."/>
            <person name="Kang H.-Y."/>
            <person name="Kim D."/>
            <person name="Lee H.H."/>
            <person name="Park K.H."/>
            <person name="Park S.-H."/>
            <person name="Park H.-S."/>
            <person name="Lee H.K."/>
            <person name="Oh T.K."/>
            <person name="Kim J.F."/>
        </authorList>
    </citation>
    <scope>NUCLEOTIDE SEQUENCE [LARGE SCALE GENOMIC DNA]</scope>
    <source>
        <strain evidence="13 14">KCTC 2396</strain>
    </source>
</reference>
<comment type="function">
    <text evidence="11">A protein kinase that phosphorylates Ser and Thr residues. Probably acts to suppress the effects of stress linked to accumulation of reactive oxygen species. Probably involved in the extracytoplasmic stress response.</text>
</comment>
<dbReference type="eggNOG" id="COG2334">
    <property type="taxonomic scope" value="Bacteria"/>
</dbReference>
<dbReference type="PANTHER" id="PTHR39573:SF1">
    <property type="entry name" value="STRESS RESPONSE KINASE A"/>
    <property type="match status" value="1"/>
</dbReference>
<dbReference type="Gene3D" id="3.30.200.70">
    <property type="match status" value="1"/>
</dbReference>
<keyword evidence="3 11" id="KW-0597">Phosphoprotein</keyword>
<name>Q2SQN6_HAHCH</name>
<dbReference type="SUPFAM" id="SSF56112">
    <property type="entry name" value="Protein kinase-like (PK-like)"/>
    <property type="match status" value="1"/>
</dbReference>
<dbReference type="Proteomes" id="UP000000238">
    <property type="component" value="Chromosome"/>
</dbReference>
<dbReference type="GO" id="GO:0005524">
    <property type="term" value="F:ATP binding"/>
    <property type="evidence" value="ECO:0007669"/>
    <property type="project" value="UniProtKB-UniRule"/>
</dbReference>
<evidence type="ECO:0000259" key="12">
    <source>
        <dbReference type="Pfam" id="PF01636"/>
    </source>
</evidence>
<keyword evidence="5 11" id="KW-0479">Metal-binding</keyword>
<dbReference type="Gene3D" id="1.10.510.10">
    <property type="entry name" value="Transferase(Phosphotransferase) domain 1"/>
    <property type="match status" value="1"/>
</dbReference>
<dbReference type="InterPro" id="IPR002575">
    <property type="entry name" value="Aminoglycoside_PTrfase"/>
</dbReference>
<keyword evidence="2 11" id="KW-0723">Serine/threonine-protein kinase</keyword>
<evidence type="ECO:0000256" key="1">
    <source>
        <dbReference type="ARBA" id="ARBA00022490"/>
    </source>
</evidence>
<evidence type="ECO:0000256" key="5">
    <source>
        <dbReference type="ARBA" id="ARBA00022723"/>
    </source>
</evidence>
<dbReference type="STRING" id="349521.HCH_00117"/>
<dbReference type="HOGENOM" id="CLU_054715_0_0_6"/>
<keyword evidence="7 11" id="KW-0418">Kinase</keyword>
<comment type="similarity">
    <text evidence="11">Belongs to the SrkA/RdoA protein kinase family.</text>
</comment>
<comment type="cofactor">
    <cofactor evidence="11">
        <name>Mg(2+)</name>
        <dbReference type="ChEBI" id="CHEBI:18420"/>
    </cofactor>
</comment>
<dbReference type="PANTHER" id="PTHR39573">
    <property type="entry name" value="STRESS RESPONSE KINASE A"/>
    <property type="match status" value="1"/>
</dbReference>
<keyword evidence="4 11" id="KW-0808">Transferase</keyword>
<gene>
    <name evidence="11" type="primary">srkA</name>
    <name evidence="13" type="ordered locus">HCH_00117</name>
</gene>
<sequence length="334" mass="38534">MTAPNTHPFDALTPEFIMDAVESQGYLCDGRIFALNSYENRVYQVGIEGADPLIAKFYRPNRWSREQILEEHEFCYELVEAELPVVAPLRMNDGETLPQAGEFHFSLFPRKGGHAPELDNFDSLLTLGRLLARIHAVGAVKPFQHRPRIDTQSFGRDAVALVREQFVPSELRASYDSLTRDLLQALEEIIGDGGDYVYIRTHGDCHVGNILWRDDAAHFVDFDDTRMAPAIQDLWMLLSGDRPNRTAQLVEIVEGYNEFYDFRPSELRLVEALRTLRMLNYCAWLASRWSDPAFPRNFPWFNSARYWGDHILELREQLAALNEEPLRLPSYQVR</sequence>
<dbReference type="NCBIfam" id="NF008738">
    <property type="entry name" value="PRK11768.1"/>
    <property type="match status" value="1"/>
</dbReference>
<feature type="binding site" evidence="11">
    <location>
        <position position="221"/>
    </location>
    <ligand>
        <name>Mg(2+)</name>
        <dbReference type="ChEBI" id="CHEBI:18420"/>
    </ligand>
</feature>
<dbReference type="HAMAP" id="MF_01497">
    <property type="entry name" value="SrkA_kinase"/>
    <property type="match status" value="1"/>
</dbReference>
<proteinExistence type="inferred from homology"/>
<evidence type="ECO:0000256" key="10">
    <source>
        <dbReference type="ARBA" id="ARBA00023016"/>
    </source>
</evidence>
<feature type="site" description="ATP" evidence="11">
    <location>
        <position position="37"/>
    </location>
</feature>
<dbReference type="EC" id="2.7.11.1" evidence="11"/>
<dbReference type="AlphaFoldDB" id="Q2SQN6"/>
<evidence type="ECO:0000313" key="14">
    <source>
        <dbReference type="Proteomes" id="UP000000238"/>
    </source>
</evidence>
<accession>Q2SQN6</accession>
<keyword evidence="1 11" id="KW-0963">Cytoplasm</keyword>
<feature type="active site" description="Proton acceptor" evidence="11">
    <location>
        <position position="204"/>
    </location>
</feature>
<keyword evidence="14" id="KW-1185">Reference proteome</keyword>
<feature type="binding site" evidence="11">
    <location>
        <position position="209"/>
    </location>
    <ligand>
        <name>Mg(2+)</name>
        <dbReference type="ChEBI" id="CHEBI:18420"/>
    </ligand>
</feature>
<evidence type="ECO:0000256" key="6">
    <source>
        <dbReference type="ARBA" id="ARBA00022741"/>
    </source>
</evidence>
<evidence type="ECO:0000256" key="3">
    <source>
        <dbReference type="ARBA" id="ARBA00022553"/>
    </source>
</evidence>
<evidence type="ECO:0000313" key="13">
    <source>
        <dbReference type="EMBL" id="ABC27038.1"/>
    </source>
</evidence>
<comment type="catalytic activity">
    <reaction evidence="11">
        <text>L-seryl-[protein] + ATP = O-phospho-L-seryl-[protein] + ADP + H(+)</text>
        <dbReference type="Rhea" id="RHEA:17989"/>
        <dbReference type="Rhea" id="RHEA-COMP:9863"/>
        <dbReference type="Rhea" id="RHEA-COMP:11604"/>
        <dbReference type="ChEBI" id="CHEBI:15378"/>
        <dbReference type="ChEBI" id="CHEBI:29999"/>
        <dbReference type="ChEBI" id="CHEBI:30616"/>
        <dbReference type="ChEBI" id="CHEBI:83421"/>
        <dbReference type="ChEBI" id="CHEBI:456216"/>
        <dbReference type="EC" id="2.7.11.1"/>
    </reaction>
</comment>
<dbReference type="InterPro" id="IPR011009">
    <property type="entry name" value="Kinase-like_dom_sf"/>
</dbReference>
<evidence type="ECO:0000256" key="11">
    <source>
        <dbReference type="HAMAP-Rule" id="MF_01497"/>
    </source>
</evidence>
<comment type="subcellular location">
    <subcellularLocation>
        <location evidence="11">Cytoplasm</location>
    </subcellularLocation>
</comment>
<dbReference type="RefSeq" id="WP_011394115.1">
    <property type="nucleotide sequence ID" value="NC_007645.1"/>
</dbReference>
<protein>
    <recommendedName>
        <fullName evidence="11">Stress response kinase A</fullName>
        <ecNumber evidence="11">2.7.11.1</ecNumber>
    </recommendedName>
    <alternativeName>
        <fullName evidence="11">Serine/threonine-protein kinase SrkA</fullName>
    </alternativeName>
</protein>
<dbReference type="GO" id="GO:0005737">
    <property type="term" value="C:cytoplasm"/>
    <property type="evidence" value="ECO:0007669"/>
    <property type="project" value="UniProtKB-SubCell"/>
</dbReference>
<organism evidence="13 14">
    <name type="scientific">Hahella chejuensis (strain KCTC 2396)</name>
    <dbReference type="NCBI Taxonomy" id="349521"/>
    <lineage>
        <taxon>Bacteria</taxon>
        <taxon>Pseudomonadati</taxon>
        <taxon>Pseudomonadota</taxon>
        <taxon>Gammaproteobacteria</taxon>
        <taxon>Oceanospirillales</taxon>
        <taxon>Hahellaceae</taxon>
        <taxon>Hahella</taxon>
    </lineage>
</organism>
<dbReference type="EMBL" id="CP000155">
    <property type="protein sequence ID" value="ABC27038.1"/>
    <property type="molecule type" value="Genomic_DNA"/>
</dbReference>
<comment type="catalytic activity">
    <reaction evidence="11">
        <text>L-threonyl-[protein] + ATP = O-phospho-L-threonyl-[protein] + ADP + H(+)</text>
        <dbReference type="Rhea" id="RHEA:46608"/>
        <dbReference type="Rhea" id="RHEA-COMP:11060"/>
        <dbReference type="Rhea" id="RHEA-COMP:11605"/>
        <dbReference type="ChEBI" id="CHEBI:15378"/>
        <dbReference type="ChEBI" id="CHEBI:30013"/>
        <dbReference type="ChEBI" id="CHEBI:30616"/>
        <dbReference type="ChEBI" id="CHEBI:61977"/>
        <dbReference type="ChEBI" id="CHEBI:456216"/>
        <dbReference type="EC" id="2.7.11.1"/>
    </reaction>
</comment>